<organism evidence="3 4">
    <name type="scientific">Algoriphagus aquaeductus</name>
    <dbReference type="NCBI Taxonomy" id="475299"/>
    <lineage>
        <taxon>Bacteria</taxon>
        <taxon>Pseudomonadati</taxon>
        <taxon>Bacteroidota</taxon>
        <taxon>Cytophagia</taxon>
        <taxon>Cytophagales</taxon>
        <taxon>Cyclobacteriaceae</taxon>
        <taxon>Algoriphagus</taxon>
    </lineage>
</organism>
<dbReference type="SUPFAM" id="SSF49299">
    <property type="entry name" value="PKD domain"/>
    <property type="match status" value="1"/>
</dbReference>
<evidence type="ECO:0000313" key="4">
    <source>
        <dbReference type="Proteomes" id="UP000248917"/>
    </source>
</evidence>
<dbReference type="InterPro" id="IPR013320">
    <property type="entry name" value="ConA-like_dom_sf"/>
</dbReference>
<proteinExistence type="predicted"/>
<reference evidence="3 4" key="1">
    <citation type="submission" date="2018-06" db="EMBL/GenBank/DDBJ databases">
        <title>Genomic Encyclopedia of Archaeal and Bacterial Type Strains, Phase II (KMG-II): from individual species to whole genera.</title>
        <authorList>
            <person name="Goeker M."/>
        </authorList>
    </citation>
    <scope>NUCLEOTIDE SEQUENCE [LARGE SCALE GENOMIC DNA]</scope>
    <source>
        <strain evidence="3 4">T4</strain>
    </source>
</reference>
<sequence>MYSEVKGFRAIFFLGFFVTRCFSSFGQTGFPYCESFQTPNTQAKTIFGGNARLLNGVLRLTENQNDQRGYIYVDVPFPSTYGLKVEFEFFIYGGTGQFQADGLSMYLFDGDSPNFSPGGFGGSLGYAQRDAEPGLSSGYLGIGFDVFGNFGNTTQGKNGGFSALDQNGRSPNSIVLRGPGTGLSGYPFVVGRKTMEVGTDKDGLNPGGQFPINSGGSGTARVTDPLKAGYRRVNLELQPDPDGNGFFLTLTMLVTTQENLPRQVTIFDRPYNFPAPKNLKIGFAASTGGFNNYHEIRNLKVEVSADDQLKRPSGFDLKDFTSCAGQENLFSIQDEDVELPNENSTIRCLQFFSSKDQIQTNEGDACTQARCLEQNRFLVLPEGIFRANDNAGGFTFTPNEEYIGKQVTVFYTVTDNYGKTSTGNSITLDINASPKPINLVIDGENLIKEKIDLCPGESIQLKGSGEEEYERYEWLKDGEIVSGQNSPSLLIDKSGSYEIRAFNSKGCPVVSNKVVVEYPITPELTFSEPLVGCLPDSELDVTGVIPEFDPEKYDYLLVGQGVRYFNLELKKVNRSGNYQLQVKLKSLDCYSEPVPLTVVLREEELIGDFDFNVVGTTIKDDSSGGIFPDDPIEFSGLSNSEIVKWDWQFGDGKTSTEPMPIHIFGKKGVFQVTLTVTDTLGCISSVQKTVTISRSYRVMFPSGFTPLAVQNDAFLPKWKGLATIELLIFNNWGELIFQTDELETKGWDGTLEGKLLDAGVYFFRFNAISIDGDEVRESGKFRLIR</sequence>
<dbReference type="CDD" id="cd00146">
    <property type="entry name" value="PKD"/>
    <property type="match status" value="1"/>
</dbReference>
<dbReference type="AlphaFoldDB" id="A0A326RUV4"/>
<dbReference type="Gene3D" id="2.60.120.200">
    <property type="match status" value="1"/>
</dbReference>
<keyword evidence="4" id="KW-1185">Reference proteome</keyword>
<evidence type="ECO:0000256" key="1">
    <source>
        <dbReference type="SAM" id="MobiDB-lite"/>
    </source>
</evidence>
<dbReference type="Proteomes" id="UP000248917">
    <property type="component" value="Unassembled WGS sequence"/>
</dbReference>
<dbReference type="InterPro" id="IPR022409">
    <property type="entry name" value="PKD/Chitinase_dom"/>
</dbReference>
<dbReference type="GO" id="GO:0004553">
    <property type="term" value="F:hydrolase activity, hydrolyzing O-glycosyl compounds"/>
    <property type="evidence" value="ECO:0007669"/>
    <property type="project" value="UniProtKB-ARBA"/>
</dbReference>
<dbReference type="EMBL" id="QKTX01000003">
    <property type="protein sequence ID" value="PZV85589.1"/>
    <property type="molecule type" value="Genomic_DNA"/>
</dbReference>
<evidence type="ECO:0000313" key="3">
    <source>
        <dbReference type="EMBL" id="PZV85589.1"/>
    </source>
</evidence>
<dbReference type="Pfam" id="PF13585">
    <property type="entry name" value="CHU_C"/>
    <property type="match status" value="1"/>
</dbReference>
<dbReference type="GO" id="GO:0005975">
    <property type="term" value="P:carbohydrate metabolic process"/>
    <property type="evidence" value="ECO:0007669"/>
    <property type="project" value="UniProtKB-ARBA"/>
</dbReference>
<protein>
    <submittedName>
        <fullName evidence="3">Gliding motility-associated-like protein</fullName>
    </submittedName>
</protein>
<dbReference type="SMART" id="SM00089">
    <property type="entry name" value="PKD"/>
    <property type="match status" value="1"/>
</dbReference>
<accession>A0A326RUV4</accession>
<feature type="domain" description="PKD" evidence="2">
    <location>
        <begin position="632"/>
        <end position="692"/>
    </location>
</feature>
<feature type="region of interest" description="Disordered" evidence="1">
    <location>
        <begin position="199"/>
        <end position="221"/>
    </location>
</feature>
<evidence type="ECO:0000259" key="2">
    <source>
        <dbReference type="PROSITE" id="PS50093"/>
    </source>
</evidence>
<dbReference type="InterPro" id="IPR035986">
    <property type="entry name" value="PKD_dom_sf"/>
</dbReference>
<gene>
    <name evidence="3" type="ORF">CLV31_103382</name>
</gene>
<name>A0A326RUV4_9BACT</name>
<comment type="caution">
    <text evidence="3">The sequence shown here is derived from an EMBL/GenBank/DDBJ whole genome shotgun (WGS) entry which is preliminary data.</text>
</comment>
<dbReference type="InterPro" id="IPR013783">
    <property type="entry name" value="Ig-like_fold"/>
</dbReference>
<dbReference type="InterPro" id="IPR000601">
    <property type="entry name" value="PKD_dom"/>
</dbReference>
<dbReference type="SUPFAM" id="SSF49899">
    <property type="entry name" value="Concanavalin A-like lectins/glucanases"/>
    <property type="match status" value="1"/>
</dbReference>
<dbReference type="Gene3D" id="2.60.40.10">
    <property type="entry name" value="Immunoglobulins"/>
    <property type="match status" value="1"/>
</dbReference>
<dbReference type="Pfam" id="PF18911">
    <property type="entry name" value="PKD_4"/>
    <property type="match status" value="1"/>
</dbReference>
<dbReference type="PROSITE" id="PS50093">
    <property type="entry name" value="PKD"/>
    <property type="match status" value="1"/>
</dbReference>